<sequence length="149" mass="15387">MPSVSFSYISAPATPAAGPDKIVKMGRLRTSSTVITPPSHRMTISGLLMPAFWMLRSVIVAASSILGMMLALTTAVRVRILSPYSFEISLVAVPGTPSSLHTCTVAVSFAGSSTLNASAATMLVAPPASRLCTAVLMSAVKSFDAPVST</sequence>
<dbReference type="AlphaFoldDB" id="A0A645HNX9"/>
<dbReference type="EMBL" id="VSSQ01096393">
    <property type="protein sequence ID" value="MPN40162.1"/>
    <property type="molecule type" value="Genomic_DNA"/>
</dbReference>
<feature type="transmembrane region" description="Helical" evidence="1">
    <location>
        <begin position="51"/>
        <end position="72"/>
    </location>
</feature>
<evidence type="ECO:0000256" key="1">
    <source>
        <dbReference type="SAM" id="Phobius"/>
    </source>
</evidence>
<reference evidence="2" key="1">
    <citation type="submission" date="2019-08" db="EMBL/GenBank/DDBJ databases">
        <authorList>
            <person name="Kucharzyk K."/>
            <person name="Murdoch R.W."/>
            <person name="Higgins S."/>
            <person name="Loffler F."/>
        </authorList>
    </citation>
    <scope>NUCLEOTIDE SEQUENCE</scope>
</reference>
<keyword evidence="1" id="KW-0812">Transmembrane</keyword>
<protein>
    <submittedName>
        <fullName evidence="2">Uncharacterized protein</fullName>
    </submittedName>
</protein>
<keyword evidence="1" id="KW-0472">Membrane</keyword>
<keyword evidence="1" id="KW-1133">Transmembrane helix</keyword>
<proteinExistence type="predicted"/>
<accession>A0A645HNX9</accession>
<evidence type="ECO:0000313" key="2">
    <source>
        <dbReference type="EMBL" id="MPN40162.1"/>
    </source>
</evidence>
<organism evidence="2">
    <name type="scientific">bioreactor metagenome</name>
    <dbReference type="NCBI Taxonomy" id="1076179"/>
    <lineage>
        <taxon>unclassified sequences</taxon>
        <taxon>metagenomes</taxon>
        <taxon>ecological metagenomes</taxon>
    </lineage>
</organism>
<gene>
    <name evidence="2" type="ORF">SDC9_187698</name>
</gene>
<name>A0A645HNX9_9ZZZZ</name>
<comment type="caution">
    <text evidence="2">The sequence shown here is derived from an EMBL/GenBank/DDBJ whole genome shotgun (WGS) entry which is preliminary data.</text>
</comment>